<dbReference type="OrthoDB" id="10265211at2759"/>
<comment type="subcellular location">
    <subcellularLocation>
        <location evidence="2">Cytoplasm</location>
        <location evidence="2">Cytoskeleton</location>
        <location evidence="2">Flagellum axoneme</location>
    </subcellularLocation>
</comment>
<comment type="subunit">
    <text evidence="11">Component of the nexin-dynein regulatory complex (N-DRC). Interacts with CFAP52.</text>
</comment>
<accession>A0A139AYP3</accession>
<evidence type="ECO:0000256" key="8">
    <source>
        <dbReference type="ARBA" id="ARBA00023212"/>
    </source>
</evidence>
<dbReference type="InterPro" id="IPR000048">
    <property type="entry name" value="IQ_motif_EF-hand-BS"/>
</dbReference>
<protein>
    <recommendedName>
        <fullName evidence="4">Dynein regulatory complex protein 10</fullName>
    </recommendedName>
    <alternativeName>
        <fullName evidence="10">IQ domain-containing protein D</fullName>
    </alternativeName>
</protein>
<evidence type="ECO:0000256" key="1">
    <source>
        <dbReference type="ARBA" id="ARBA00003029"/>
    </source>
</evidence>
<keyword evidence="15" id="KW-1185">Reference proteome</keyword>
<dbReference type="InterPro" id="IPR042815">
    <property type="entry name" value="DRC10"/>
</dbReference>
<evidence type="ECO:0000256" key="7">
    <source>
        <dbReference type="ARBA" id="ARBA00023069"/>
    </source>
</evidence>
<dbReference type="EMBL" id="KQ965732">
    <property type="protein sequence ID" value="KXS21868.1"/>
    <property type="molecule type" value="Genomic_DNA"/>
</dbReference>
<keyword evidence="7" id="KW-0969">Cilium</keyword>
<dbReference type="STRING" id="1344416.A0A139AYP3"/>
<evidence type="ECO:0000256" key="4">
    <source>
        <dbReference type="ARBA" id="ARBA00021752"/>
    </source>
</evidence>
<proteinExistence type="inferred from homology"/>
<evidence type="ECO:0000313" key="14">
    <source>
        <dbReference type="EMBL" id="KXS21868.1"/>
    </source>
</evidence>
<organism evidence="14 15">
    <name type="scientific">Gonapodya prolifera (strain JEL478)</name>
    <name type="common">Monoblepharis prolifera</name>
    <dbReference type="NCBI Taxonomy" id="1344416"/>
    <lineage>
        <taxon>Eukaryota</taxon>
        <taxon>Fungi</taxon>
        <taxon>Fungi incertae sedis</taxon>
        <taxon>Chytridiomycota</taxon>
        <taxon>Chytridiomycota incertae sedis</taxon>
        <taxon>Monoblepharidomycetes</taxon>
        <taxon>Monoblepharidales</taxon>
        <taxon>Gonapodyaceae</taxon>
        <taxon>Gonapodya</taxon>
    </lineage>
</organism>
<dbReference type="SMART" id="SM00015">
    <property type="entry name" value="IQ"/>
    <property type="match status" value="1"/>
</dbReference>
<evidence type="ECO:0000256" key="12">
    <source>
        <dbReference type="SAM" id="Coils"/>
    </source>
</evidence>
<evidence type="ECO:0000256" key="3">
    <source>
        <dbReference type="ARBA" id="ARBA00009071"/>
    </source>
</evidence>
<evidence type="ECO:0000256" key="9">
    <source>
        <dbReference type="ARBA" id="ARBA00023273"/>
    </source>
</evidence>
<evidence type="ECO:0000256" key="2">
    <source>
        <dbReference type="ARBA" id="ARBA00004611"/>
    </source>
</evidence>
<evidence type="ECO:0000256" key="10">
    <source>
        <dbReference type="ARBA" id="ARBA00032180"/>
    </source>
</evidence>
<evidence type="ECO:0000256" key="11">
    <source>
        <dbReference type="ARBA" id="ARBA00046836"/>
    </source>
</evidence>
<dbReference type="PROSITE" id="PS50096">
    <property type="entry name" value="IQ"/>
    <property type="match status" value="1"/>
</dbReference>
<dbReference type="Proteomes" id="UP000070544">
    <property type="component" value="Unassembled WGS sequence"/>
</dbReference>
<dbReference type="PANTHER" id="PTHR31598:SF1">
    <property type="entry name" value="DYNEIN REGULATORY COMPLEX PROTEIN 10"/>
    <property type="match status" value="1"/>
</dbReference>
<dbReference type="AlphaFoldDB" id="A0A139AYP3"/>
<feature type="region of interest" description="Disordered" evidence="13">
    <location>
        <begin position="1"/>
        <end position="32"/>
    </location>
</feature>
<sequence length="450" mass="51630">MNGANQAPLRGNPLPPLPSSSPPSGSVSSFIPNVQSHAIPPVLTSTRSSLIGSTTQSTPHKSMDDVWNDEHAANLAAKLPTPQAQRVLAVLQELQRKVLLVGMLPDTIDRKVTTVFGPELTSVLQEHRQLESRLDSLMEIKDRGVPEADTDAFRNEVRETSQHLHASIRTVERVFLRNRESLSKLLLLRYQRNPAVVRFEALIAELKGILFEKLRQGADEERETEEKVKTVAAREQKTTAEVKQLQEELRKARLYRSQEINSKNDVIRRLKDELRSIKDSAEDATRKTELKSKQKEESDLREFADREKVLLADIAQLSADLSSLRSTHRGAELTLRKRNAKTQSEVENWIHKYDQDMGERQSELDELTAQHGEERTQLDELKEKHETLSREWERIKEERKRAEERKKEERQLAVKVTAATKIQAVWRGYVVRRDLRKKKSKSVSLVNMKF</sequence>
<keyword evidence="9" id="KW-0966">Cell projection</keyword>
<dbReference type="Pfam" id="PF00612">
    <property type="entry name" value="IQ"/>
    <property type="match status" value="1"/>
</dbReference>
<evidence type="ECO:0000313" key="15">
    <source>
        <dbReference type="Proteomes" id="UP000070544"/>
    </source>
</evidence>
<keyword evidence="8" id="KW-0206">Cytoskeleton</keyword>
<dbReference type="CDD" id="cd23767">
    <property type="entry name" value="IQCD"/>
    <property type="match status" value="1"/>
</dbReference>
<keyword evidence="5" id="KW-0963">Cytoplasm</keyword>
<feature type="coiled-coil region" evidence="12">
    <location>
        <begin position="364"/>
        <end position="419"/>
    </location>
</feature>
<reference evidence="14 15" key="1">
    <citation type="journal article" date="2015" name="Genome Biol. Evol.">
        <title>Phylogenomic analyses indicate that early fungi evolved digesting cell walls of algal ancestors of land plants.</title>
        <authorList>
            <person name="Chang Y."/>
            <person name="Wang S."/>
            <person name="Sekimoto S."/>
            <person name="Aerts A.L."/>
            <person name="Choi C."/>
            <person name="Clum A."/>
            <person name="LaButti K.M."/>
            <person name="Lindquist E.A."/>
            <person name="Yee Ngan C."/>
            <person name="Ohm R.A."/>
            <person name="Salamov A.A."/>
            <person name="Grigoriev I.V."/>
            <person name="Spatafora J.W."/>
            <person name="Berbee M.L."/>
        </authorList>
    </citation>
    <scope>NUCLEOTIDE SEQUENCE [LARGE SCALE GENOMIC DNA]</scope>
    <source>
        <strain evidence="14 15">JEL478</strain>
    </source>
</reference>
<evidence type="ECO:0000256" key="13">
    <source>
        <dbReference type="SAM" id="MobiDB-lite"/>
    </source>
</evidence>
<evidence type="ECO:0000256" key="5">
    <source>
        <dbReference type="ARBA" id="ARBA00022490"/>
    </source>
</evidence>
<keyword evidence="6" id="KW-0282">Flagellum</keyword>
<comment type="similarity">
    <text evidence="3">Belongs to the DRC10 family.</text>
</comment>
<dbReference type="Gene3D" id="1.20.5.190">
    <property type="match status" value="1"/>
</dbReference>
<name>A0A139AYP3_GONPJ</name>
<evidence type="ECO:0000256" key="6">
    <source>
        <dbReference type="ARBA" id="ARBA00022846"/>
    </source>
</evidence>
<dbReference type="OMA" id="AKIQKYW"/>
<dbReference type="PANTHER" id="PTHR31598">
    <property type="entry name" value="IQ DOMAIN-CONTAINING PROTEIN D"/>
    <property type="match status" value="1"/>
</dbReference>
<gene>
    <name evidence="14" type="ORF">M427DRAFT_280615</name>
</gene>
<keyword evidence="12" id="KW-0175">Coiled coil</keyword>
<feature type="coiled-coil region" evidence="12">
    <location>
        <begin position="228"/>
        <end position="287"/>
    </location>
</feature>
<comment type="function">
    <text evidence="1">Component of the nexin-dynein regulatory complex (N-DRC), a key regulator of ciliary/flagellar motility which maintains the alignment and integrity of the distal axoneme and regulates microtubule sliding in motile axonemes.</text>
</comment>